<organism evidence="2 3">
    <name type="scientific">Rhipicephalus sanguineus</name>
    <name type="common">Brown dog tick</name>
    <name type="synonym">Ixodes sanguineus</name>
    <dbReference type="NCBI Taxonomy" id="34632"/>
    <lineage>
        <taxon>Eukaryota</taxon>
        <taxon>Metazoa</taxon>
        <taxon>Ecdysozoa</taxon>
        <taxon>Arthropoda</taxon>
        <taxon>Chelicerata</taxon>
        <taxon>Arachnida</taxon>
        <taxon>Acari</taxon>
        <taxon>Parasitiformes</taxon>
        <taxon>Ixodida</taxon>
        <taxon>Ixodoidea</taxon>
        <taxon>Ixodidae</taxon>
        <taxon>Rhipicephalinae</taxon>
        <taxon>Rhipicephalus</taxon>
        <taxon>Rhipicephalus</taxon>
    </lineage>
</organism>
<reference evidence="2" key="1">
    <citation type="journal article" date="2020" name="Cell">
        <title>Large-Scale Comparative Analyses of Tick Genomes Elucidate Their Genetic Diversity and Vector Capacities.</title>
        <authorList>
            <consortium name="Tick Genome and Microbiome Consortium (TIGMIC)"/>
            <person name="Jia N."/>
            <person name="Wang J."/>
            <person name="Shi W."/>
            <person name="Du L."/>
            <person name="Sun Y."/>
            <person name="Zhan W."/>
            <person name="Jiang J.F."/>
            <person name="Wang Q."/>
            <person name="Zhang B."/>
            <person name="Ji P."/>
            <person name="Bell-Sakyi L."/>
            <person name="Cui X.M."/>
            <person name="Yuan T.T."/>
            <person name="Jiang B.G."/>
            <person name="Yang W.F."/>
            <person name="Lam T.T."/>
            <person name="Chang Q.C."/>
            <person name="Ding S.J."/>
            <person name="Wang X.J."/>
            <person name="Zhu J.G."/>
            <person name="Ruan X.D."/>
            <person name="Zhao L."/>
            <person name="Wei J.T."/>
            <person name="Ye R.Z."/>
            <person name="Que T.C."/>
            <person name="Du C.H."/>
            <person name="Zhou Y.H."/>
            <person name="Cheng J.X."/>
            <person name="Dai P.F."/>
            <person name="Guo W.B."/>
            <person name="Han X.H."/>
            <person name="Huang E.J."/>
            <person name="Li L.F."/>
            <person name="Wei W."/>
            <person name="Gao Y.C."/>
            <person name="Liu J.Z."/>
            <person name="Shao H.Z."/>
            <person name="Wang X."/>
            <person name="Wang C.C."/>
            <person name="Yang T.C."/>
            <person name="Huo Q.B."/>
            <person name="Li W."/>
            <person name="Chen H.Y."/>
            <person name="Chen S.E."/>
            <person name="Zhou L.G."/>
            <person name="Ni X.B."/>
            <person name="Tian J.H."/>
            <person name="Sheng Y."/>
            <person name="Liu T."/>
            <person name="Pan Y.S."/>
            <person name="Xia L.Y."/>
            <person name="Li J."/>
            <person name="Zhao F."/>
            <person name="Cao W.C."/>
        </authorList>
    </citation>
    <scope>NUCLEOTIDE SEQUENCE</scope>
    <source>
        <strain evidence="2">Rsan-2018</strain>
    </source>
</reference>
<evidence type="ECO:0000313" key="3">
    <source>
        <dbReference type="Proteomes" id="UP000821837"/>
    </source>
</evidence>
<comment type="caution">
    <text evidence="2">The sequence shown here is derived from an EMBL/GenBank/DDBJ whole genome shotgun (WGS) entry which is preliminary data.</text>
</comment>
<evidence type="ECO:0000256" key="1">
    <source>
        <dbReference type="SAM" id="MobiDB-lite"/>
    </source>
</evidence>
<dbReference type="EMBL" id="JABSTV010001246">
    <property type="protein sequence ID" value="KAH7975382.1"/>
    <property type="molecule type" value="Genomic_DNA"/>
</dbReference>
<dbReference type="InterPro" id="IPR036875">
    <property type="entry name" value="Znf_CCHC_sf"/>
</dbReference>
<dbReference type="GO" id="GO:0003676">
    <property type="term" value="F:nucleic acid binding"/>
    <property type="evidence" value="ECO:0007669"/>
    <property type="project" value="InterPro"/>
</dbReference>
<keyword evidence="3" id="KW-1185">Reference proteome</keyword>
<dbReference type="Proteomes" id="UP000821837">
    <property type="component" value="Chromosome 10"/>
</dbReference>
<proteinExistence type="predicted"/>
<dbReference type="AlphaFoldDB" id="A0A9D4QCQ9"/>
<sequence>MVRIHPVNNIFTLSVVDSTRAQAYLRTTYLTVSGNTFTVHLYVPPPDDALRGILYHAFDDFTDQAILDDLQASNPTLTVVGGRRMGKSPHILVTLMDTKLPRWIFYHSVQLRLLQFRNKVEACFNCRSTGHRTDVCPKPRQERCHRCGAAHPPSPEGSPPTCTPRCIVCNGHHSMYSSNCKHPYVQHAQRLKALVPDPRPSTPDAPPAAARSPQQAACGPSPPPPRKSVTAIPPLVPAVPKPAS</sequence>
<feature type="compositionally biased region" description="Pro residues" evidence="1">
    <location>
        <begin position="234"/>
        <end position="244"/>
    </location>
</feature>
<feature type="region of interest" description="Disordered" evidence="1">
    <location>
        <begin position="195"/>
        <end position="244"/>
    </location>
</feature>
<protein>
    <recommendedName>
        <fullName evidence="4">CCHC-type domain-containing protein</fullName>
    </recommendedName>
</protein>
<name>A0A9D4QCQ9_RHISA</name>
<evidence type="ECO:0000313" key="2">
    <source>
        <dbReference type="EMBL" id="KAH7975382.1"/>
    </source>
</evidence>
<dbReference type="VEuPathDB" id="VectorBase:RSAN_032017"/>
<dbReference type="Gene3D" id="4.10.60.10">
    <property type="entry name" value="Zinc finger, CCHC-type"/>
    <property type="match status" value="1"/>
</dbReference>
<evidence type="ECO:0008006" key="4">
    <source>
        <dbReference type="Google" id="ProtNLM"/>
    </source>
</evidence>
<accession>A0A9D4QCQ9</accession>
<reference evidence="2" key="2">
    <citation type="submission" date="2021-09" db="EMBL/GenBank/DDBJ databases">
        <authorList>
            <person name="Jia N."/>
            <person name="Wang J."/>
            <person name="Shi W."/>
            <person name="Du L."/>
            <person name="Sun Y."/>
            <person name="Zhan W."/>
            <person name="Jiang J."/>
            <person name="Wang Q."/>
            <person name="Zhang B."/>
            <person name="Ji P."/>
            <person name="Sakyi L.B."/>
            <person name="Cui X."/>
            <person name="Yuan T."/>
            <person name="Jiang B."/>
            <person name="Yang W."/>
            <person name="Lam T.T.-Y."/>
            <person name="Chang Q."/>
            <person name="Ding S."/>
            <person name="Wang X."/>
            <person name="Zhu J."/>
            <person name="Ruan X."/>
            <person name="Zhao L."/>
            <person name="Wei J."/>
            <person name="Que T."/>
            <person name="Du C."/>
            <person name="Cheng J."/>
            <person name="Dai P."/>
            <person name="Han X."/>
            <person name="Huang E."/>
            <person name="Gao Y."/>
            <person name="Liu J."/>
            <person name="Shao H."/>
            <person name="Ye R."/>
            <person name="Li L."/>
            <person name="Wei W."/>
            <person name="Wang X."/>
            <person name="Wang C."/>
            <person name="Huo Q."/>
            <person name="Li W."/>
            <person name="Guo W."/>
            <person name="Chen H."/>
            <person name="Chen S."/>
            <person name="Zhou L."/>
            <person name="Zhou L."/>
            <person name="Ni X."/>
            <person name="Tian J."/>
            <person name="Zhou Y."/>
            <person name="Sheng Y."/>
            <person name="Liu T."/>
            <person name="Pan Y."/>
            <person name="Xia L."/>
            <person name="Li J."/>
            <person name="Zhao F."/>
            <person name="Cao W."/>
        </authorList>
    </citation>
    <scope>NUCLEOTIDE SEQUENCE</scope>
    <source>
        <strain evidence="2">Rsan-2018</strain>
        <tissue evidence="2">Larvae</tissue>
    </source>
</reference>
<dbReference type="GO" id="GO:0008270">
    <property type="term" value="F:zinc ion binding"/>
    <property type="evidence" value="ECO:0007669"/>
    <property type="project" value="InterPro"/>
</dbReference>
<feature type="compositionally biased region" description="Low complexity" evidence="1">
    <location>
        <begin position="207"/>
        <end position="217"/>
    </location>
</feature>
<gene>
    <name evidence="2" type="ORF">HPB52_001335</name>
</gene>
<feature type="compositionally biased region" description="Pro residues" evidence="1">
    <location>
        <begin position="197"/>
        <end position="206"/>
    </location>
</feature>
<dbReference type="SUPFAM" id="SSF57756">
    <property type="entry name" value="Retrovirus zinc finger-like domains"/>
    <property type="match status" value="1"/>
</dbReference>